<feature type="transmembrane region" description="Helical" evidence="1">
    <location>
        <begin position="132"/>
        <end position="150"/>
    </location>
</feature>
<proteinExistence type="predicted"/>
<feature type="transmembrane region" description="Helical" evidence="1">
    <location>
        <begin position="193"/>
        <end position="212"/>
    </location>
</feature>
<evidence type="ECO:0008006" key="4">
    <source>
        <dbReference type="Google" id="ProtNLM"/>
    </source>
</evidence>
<keyword evidence="1" id="KW-0472">Membrane</keyword>
<evidence type="ECO:0000313" key="2">
    <source>
        <dbReference type="EMBL" id="ADY57553.1"/>
    </source>
</evidence>
<evidence type="ECO:0000256" key="1">
    <source>
        <dbReference type="SAM" id="Phobius"/>
    </source>
</evidence>
<keyword evidence="1" id="KW-0812">Transmembrane</keyword>
<dbReference type="PANTHER" id="PTHR42867:SF1">
    <property type="entry name" value="MEMBRANE PROTEIN-RELATED"/>
    <property type="match status" value="1"/>
</dbReference>
<dbReference type="AlphaFoldDB" id="F0T2C5"/>
<dbReference type="KEGG" id="sgy:Sgly_3290"/>
<feature type="transmembrane region" description="Helical" evidence="1">
    <location>
        <begin position="89"/>
        <end position="112"/>
    </location>
</feature>
<keyword evidence="1" id="KW-1133">Transmembrane helix</keyword>
<dbReference type="OrthoDB" id="9784805at2"/>
<dbReference type="PANTHER" id="PTHR42867">
    <property type="entry name" value="MEMBRANE PROTEIN-RELATED"/>
    <property type="match status" value="1"/>
</dbReference>
<dbReference type="eggNOG" id="COG3872">
    <property type="taxonomic scope" value="Bacteria"/>
</dbReference>
<dbReference type="Pfam" id="PF07136">
    <property type="entry name" value="DUF1385"/>
    <property type="match status" value="1"/>
</dbReference>
<reference evidence="3" key="2">
    <citation type="submission" date="2011-02" db="EMBL/GenBank/DDBJ databases">
        <title>The complete genome of Syntrophobotulus glycolicus DSM 8271.</title>
        <authorList>
            <person name="Lucas S."/>
            <person name="Copeland A."/>
            <person name="Lapidus A."/>
            <person name="Bruce D."/>
            <person name="Goodwin L."/>
            <person name="Pitluck S."/>
            <person name="Kyrpides N."/>
            <person name="Mavromatis K."/>
            <person name="Pagani I."/>
            <person name="Ivanova N."/>
            <person name="Mikhailova N."/>
            <person name="Chertkov O."/>
            <person name="Held B."/>
            <person name="Detter J.C."/>
            <person name="Tapia R."/>
            <person name="Han C."/>
            <person name="Land M."/>
            <person name="Hauser L."/>
            <person name="Markowitz V."/>
            <person name="Cheng J.-F."/>
            <person name="Hugenholtz P."/>
            <person name="Woyke T."/>
            <person name="Wu D."/>
            <person name="Spring S."/>
            <person name="Schroeder M."/>
            <person name="Brambilla E."/>
            <person name="Klenk H.-P."/>
            <person name="Eisen J.A."/>
        </authorList>
    </citation>
    <scope>NUCLEOTIDE SEQUENCE [LARGE SCALE GENOMIC DNA]</scope>
    <source>
        <strain evidence="3">DSM 8271 / FlGlyR</strain>
    </source>
</reference>
<organism evidence="2 3">
    <name type="scientific">Syntrophobotulus glycolicus (strain DSM 8271 / FlGlyR)</name>
    <dbReference type="NCBI Taxonomy" id="645991"/>
    <lineage>
        <taxon>Bacteria</taxon>
        <taxon>Bacillati</taxon>
        <taxon>Bacillota</taxon>
        <taxon>Clostridia</taxon>
        <taxon>Eubacteriales</taxon>
        <taxon>Desulfitobacteriaceae</taxon>
        <taxon>Syntrophobotulus</taxon>
    </lineage>
</organism>
<sequence length="292" mass="32449">MKKPVQYGGQALIEGVMMRGSKEMSIALRLPSGEIEVTKEKLSSWPQKKFFKLPVIRGFVALIDSLITGMKAMMFSANRAIGEEEGEELSFWETFLTVAVALFAGIVLFVGVPTLSADMLREHVSGTVLQNLLEGLIRLALLVAYILLISRLKDIQRVFQYHGAEHKTIFLYEAGEELTVENARKHSTLHPRCGTSFLLIVVVVSIIIFAFLGLEPLWWRIVSRIVLMPVVAGVSYEILKFTGRHADSFGVRILITPGLLLQKLTTREPEDDQVEVAIAALKGVIETGQTLN</sequence>
<dbReference type="InterPro" id="IPR010787">
    <property type="entry name" value="DUF1385"/>
</dbReference>
<reference evidence="2 3" key="1">
    <citation type="journal article" date="2011" name="Stand. Genomic Sci.">
        <title>Complete genome sequence of Syntrophobotulus glycolicus type strain (FlGlyR).</title>
        <authorList>
            <person name="Han C."/>
            <person name="Mwirichia R."/>
            <person name="Chertkov O."/>
            <person name="Held B."/>
            <person name="Lapidus A."/>
            <person name="Nolan M."/>
            <person name="Lucas S."/>
            <person name="Hammon N."/>
            <person name="Deshpande S."/>
            <person name="Cheng J.F."/>
            <person name="Tapia R."/>
            <person name="Goodwin L."/>
            <person name="Pitluck S."/>
            <person name="Huntemann M."/>
            <person name="Liolios K."/>
            <person name="Ivanova N."/>
            <person name="Pagani I."/>
            <person name="Mavromatis K."/>
            <person name="Ovchinikova G."/>
            <person name="Pati A."/>
            <person name="Chen A."/>
            <person name="Palaniappan K."/>
            <person name="Land M."/>
            <person name="Hauser L."/>
            <person name="Brambilla E.M."/>
            <person name="Rohde M."/>
            <person name="Spring S."/>
            <person name="Sikorski J."/>
            <person name="Goker M."/>
            <person name="Woyke T."/>
            <person name="Bristow J."/>
            <person name="Eisen J.A."/>
            <person name="Markowitz V."/>
            <person name="Hugenholtz P."/>
            <person name="Kyrpides N.C."/>
            <person name="Klenk H.P."/>
            <person name="Detter J.C."/>
        </authorList>
    </citation>
    <scope>NUCLEOTIDE SEQUENCE [LARGE SCALE GENOMIC DNA]</scope>
    <source>
        <strain evidence="3">DSM 8271 / FlGlyR</strain>
    </source>
</reference>
<name>F0T2C5_SYNGF</name>
<gene>
    <name evidence="2" type="ordered locus">Sgly_3290</name>
</gene>
<keyword evidence="3" id="KW-1185">Reference proteome</keyword>
<dbReference type="HOGENOM" id="CLU_038140_0_0_9"/>
<accession>F0T2C5</accession>
<dbReference type="EMBL" id="CP002547">
    <property type="protein sequence ID" value="ADY57553.1"/>
    <property type="molecule type" value="Genomic_DNA"/>
</dbReference>
<dbReference type="RefSeq" id="WP_013626278.1">
    <property type="nucleotide sequence ID" value="NC_015172.1"/>
</dbReference>
<dbReference type="Proteomes" id="UP000007488">
    <property type="component" value="Chromosome"/>
</dbReference>
<protein>
    <recommendedName>
        <fullName evidence="4">DUF1385 domain-containing protein</fullName>
    </recommendedName>
</protein>
<dbReference type="STRING" id="645991.Sgly_3290"/>
<evidence type="ECO:0000313" key="3">
    <source>
        <dbReference type="Proteomes" id="UP000007488"/>
    </source>
</evidence>